<comment type="caution">
    <text evidence="2">The sequence shown here is derived from an EMBL/GenBank/DDBJ whole genome shotgun (WGS) entry which is preliminary data.</text>
</comment>
<evidence type="ECO:0000313" key="3">
    <source>
        <dbReference type="Proteomes" id="UP001562425"/>
    </source>
</evidence>
<name>A0ABD1D985_CULPP</name>
<feature type="region of interest" description="Disordered" evidence="1">
    <location>
        <begin position="86"/>
        <end position="111"/>
    </location>
</feature>
<proteinExistence type="predicted"/>
<feature type="compositionally biased region" description="Basic and acidic residues" evidence="1">
    <location>
        <begin position="397"/>
        <end position="406"/>
    </location>
</feature>
<feature type="region of interest" description="Disordered" evidence="1">
    <location>
        <begin position="1"/>
        <end position="67"/>
    </location>
</feature>
<feature type="region of interest" description="Disordered" evidence="1">
    <location>
        <begin position="273"/>
        <end position="347"/>
    </location>
</feature>
<keyword evidence="3" id="KW-1185">Reference proteome</keyword>
<feature type="region of interest" description="Disordered" evidence="1">
    <location>
        <begin position="137"/>
        <end position="156"/>
    </location>
</feature>
<dbReference type="AlphaFoldDB" id="A0ABD1D985"/>
<evidence type="ECO:0000256" key="1">
    <source>
        <dbReference type="SAM" id="MobiDB-lite"/>
    </source>
</evidence>
<feature type="compositionally biased region" description="Basic and acidic residues" evidence="1">
    <location>
        <begin position="15"/>
        <end position="28"/>
    </location>
</feature>
<feature type="compositionally biased region" description="Low complexity" evidence="1">
    <location>
        <begin position="328"/>
        <end position="339"/>
    </location>
</feature>
<feature type="compositionally biased region" description="Polar residues" evidence="1">
    <location>
        <begin position="299"/>
        <end position="308"/>
    </location>
</feature>
<accession>A0ABD1D985</accession>
<dbReference type="Proteomes" id="UP001562425">
    <property type="component" value="Unassembled WGS sequence"/>
</dbReference>
<evidence type="ECO:0000313" key="2">
    <source>
        <dbReference type="EMBL" id="KAL1396207.1"/>
    </source>
</evidence>
<dbReference type="EMBL" id="JBEHCU010006800">
    <property type="protein sequence ID" value="KAL1396207.1"/>
    <property type="molecule type" value="Genomic_DNA"/>
</dbReference>
<organism evidence="2 3">
    <name type="scientific">Culex pipiens pipiens</name>
    <name type="common">Northern house mosquito</name>
    <dbReference type="NCBI Taxonomy" id="38569"/>
    <lineage>
        <taxon>Eukaryota</taxon>
        <taxon>Metazoa</taxon>
        <taxon>Ecdysozoa</taxon>
        <taxon>Arthropoda</taxon>
        <taxon>Hexapoda</taxon>
        <taxon>Insecta</taxon>
        <taxon>Pterygota</taxon>
        <taxon>Neoptera</taxon>
        <taxon>Endopterygota</taxon>
        <taxon>Diptera</taxon>
        <taxon>Nematocera</taxon>
        <taxon>Culicoidea</taxon>
        <taxon>Culicidae</taxon>
        <taxon>Culicinae</taxon>
        <taxon>Culicini</taxon>
        <taxon>Culex</taxon>
        <taxon>Culex</taxon>
    </lineage>
</organism>
<sequence>MNRNRKNRLNLSLVKKSESPKSPVRDNSADVTPECITPFNSRKRSSTFSDGSPVMNDYDSPIPMSQDTSNIVTGVSWAWNSPKRTIPEECRPKPRPLLASNNIFPPKEPDLRKKTTGRLVGFYKFQEELKKIQLAAANERQSKQAEVKPPPESPNGTDLFDSFGDMEDDSVVAPTVIAAEVQPDSPCLAAIDSFNDSAFDSLLLQASQAAENKSLIVPDAAAGNEGPTPVKRKSFFKSRTINDLDSFAVNDLLNDSVDFCLIEASQLVEGKLNDPDQKTAEPGSSKKISTLTRHKSLPASPSQNNPTTRKPDSALRSNYDAYPHKSDSSSGAASVHAAAPPKPVRLETREQTRAVEGGPVQCTKEEIEQKRQEALKRFRERRLGLASVHAAAPPKPVRLETREQTRAVEGGPVQCTKEEIEQKRQEALKRFRERRLGLGKTVFNANAAARKP</sequence>
<protein>
    <submittedName>
        <fullName evidence="2">Uncharacterized protein</fullName>
    </submittedName>
</protein>
<reference evidence="2 3" key="1">
    <citation type="submission" date="2024-05" db="EMBL/GenBank/DDBJ databases">
        <title>Culex pipiens pipiens assembly and annotation.</title>
        <authorList>
            <person name="Alout H."/>
            <person name="Durand T."/>
        </authorList>
    </citation>
    <scope>NUCLEOTIDE SEQUENCE [LARGE SCALE GENOMIC DNA]</scope>
    <source>
        <strain evidence="2">HA-2024</strain>
        <tissue evidence="2">Whole body</tissue>
    </source>
</reference>
<gene>
    <name evidence="2" type="ORF">pipiens_010686</name>
</gene>
<feature type="region of interest" description="Disordered" evidence="1">
    <location>
        <begin position="386"/>
        <end position="412"/>
    </location>
</feature>